<dbReference type="InterPro" id="IPR001202">
    <property type="entry name" value="WW_dom"/>
</dbReference>
<keyword evidence="4" id="KW-1185">Reference proteome</keyword>
<dbReference type="PROSITE" id="PS50096">
    <property type="entry name" value="IQ"/>
    <property type="match status" value="2"/>
</dbReference>
<protein>
    <submittedName>
        <fullName evidence="3">Unnamed protein product</fullName>
    </submittedName>
</protein>
<gene>
    <name evidence="3" type="ORF">Plil01_000020500</name>
</gene>
<dbReference type="Gene3D" id="2.20.70.10">
    <property type="match status" value="5"/>
</dbReference>
<evidence type="ECO:0000256" key="1">
    <source>
        <dbReference type="SAM" id="MobiDB-lite"/>
    </source>
</evidence>
<name>A0A9W6WLT0_9STRA</name>
<dbReference type="Pfam" id="PF00397">
    <property type="entry name" value="WW"/>
    <property type="match status" value="5"/>
</dbReference>
<dbReference type="PANTHER" id="PTHR47852">
    <property type="entry name" value="OS06G0298400 PROTEIN"/>
    <property type="match status" value="1"/>
</dbReference>
<dbReference type="CDD" id="cd00201">
    <property type="entry name" value="WW"/>
    <property type="match status" value="5"/>
</dbReference>
<dbReference type="SMART" id="SM00456">
    <property type="entry name" value="WW"/>
    <property type="match status" value="5"/>
</dbReference>
<sequence length="552" mass="64286">MPPTKKKSGFHISQGLYVRTRVSVTLINTAKYLFRHHLEQDAAELKLLISEAHAFLAHSSPPPNNVMQSSSVDDTTPQSSTSTVIDFKKTYATTSRIYGTLRVLLGQIHEQLEQKPPLTRDEAVAKTQAMWKIRKARKQLKALVRDVYSSFEDPTTGQTYYYNKHTKETQWTKPKALGNEALASLSSSSPIKGKTIFVSREEEEQHAASMLQGMARSHFARRHMRRLISSVYEKIWDAGTQRFYYHNTKTKEVRWEKPRWVSDEDLLTPRTRYEQQQQELAEQREGAAEALQKKTKRKKARNGQMTPEDAACMVQRAYRRKTGFQTLLWMCCSVYERIYDPEQGLYYYHNTRTKEVTWEKPLLLRGAESDVFTPRSRQKKEREKALTPEKAARMVQRAYRRKKGFQHLLQLCRAIYERIYDPEQGMYYYHNTRTKETTWDKPLLLRGAESDVFTPRTRQKKLLSVVATTNSLGPRKARQWTEEEAATRLQGLFRAKKAKEELHSRLVQRFKQAVDPSSGQVYYVDLVTQEVSWDPPALVLRSGIQIEAFEDQ</sequence>
<feature type="region of interest" description="Disordered" evidence="1">
    <location>
        <begin position="59"/>
        <end position="79"/>
    </location>
</feature>
<reference evidence="3" key="1">
    <citation type="submission" date="2023-04" db="EMBL/GenBank/DDBJ databases">
        <title>Phytophthora lilii NBRC 32176.</title>
        <authorList>
            <person name="Ichikawa N."/>
            <person name="Sato H."/>
            <person name="Tonouchi N."/>
        </authorList>
    </citation>
    <scope>NUCLEOTIDE SEQUENCE</scope>
    <source>
        <strain evidence="3">NBRC 32176</strain>
    </source>
</reference>
<evidence type="ECO:0000313" key="3">
    <source>
        <dbReference type="EMBL" id="GMF09289.1"/>
    </source>
</evidence>
<dbReference type="EMBL" id="BSXW01000007">
    <property type="protein sequence ID" value="GMF09289.1"/>
    <property type="molecule type" value="Genomic_DNA"/>
</dbReference>
<dbReference type="AlphaFoldDB" id="A0A9W6WLT0"/>
<dbReference type="Proteomes" id="UP001165083">
    <property type="component" value="Unassembled WGS sequence"/>
</dbReference>
<evidence type="ECO:0000313" key="4">
    <source>
        <dbReference type="Proteomes" id="UP001165083"/>
    </source>
</evidence>
<organism evidence="3 4">
    <name type="scientific">Phytophthora lilii</name>
    <dbReference type="NCBI Taxonomy" id="2077276"/>
    <lineage>
        <taxon>Eukaryota</taxon>
        <taxon>Sar</taxon>
        <taxon>Stramenopiles</taxon>
        <taxon>Oomycota</taxon>
        <taxon>Peronosporomycetes</taxon>
        <taxon>Peronosporales</taxon>
        <taxon>Peronosporaceae</taxon>
        <taxon>Phytophthora</taxon>
    </lineage>
</organism>
<dbReference type="OrthoDB" id="63972at2759"/>
<feature type="domain" description="WW" evidence="2">
    <location>
        <begin position="504"/>
        <end position="538"/>
    </location>
</feature>
<dbReference type="SUPFAM" id="SSF51045">
    <property type="entry name" value="WW domain"/>
    <property type="match status" value="4"/>
</dbReference>
<feature type="domain" description="WW" evidence="2">
    <location>
        <begin position="335"/>
        <end position="363"/>
    </location>
</feature>
<dbReference type="InterPro" id="IPR036020">
    <property type="entry name" value="WW_dom_sf"/>
</dbReference>
<feature type="region of interest" description="Disordered" evidence="1">
    <location>
        <begin position="274"/>
        <end position="306"/>
    </location>
</feature>
<proteinExistence type="predicted"/>
<feature type="domain" description="WW" evidence="2">
    <location>
        <begin position="226"/>
        <end position="260"/>
    </location>
</feature>
<dbReference type="PANTHER" id="PTHR47852:SF2">
    <property type="entry name" value="WW DOMAIN-CONTAINING PROTEIN"/>
    <property type="match status" value="1"/>
</dbReference>
<feature type="compositionally biased region" description="Polar residues" evidence="1">
    <location>
        <begin position="65"/>
        <end position="79"/>
    </location>
</feature>
<comment type="caution">
    <text evidence="3">The sequence shown here is derived from an EMBL/GenBank/DDBJ whole genome shotgun (WGS) entry which is preliminary data.</text>
</comment>
<feature type="domain" description="WW" evidence="2">
    <location>
        <begin position="156"/>
        <end position="176"/>
    </location>
</feature>
<dbReference type="PROSITE" id="PS50020">
    <property type="entry name" value="WW_DOMAIN_2"/>
    <property type="match status" value="5"/>
</dbReference>
<feature type="domain" description="WW" evidence="2">
    <location>
        <begin position="416"/>
        <end position="444"/>
    </location>
</feature>
<evidence type="ECO:0000259" key="2">
    <source>
        <dbReference type="PROSITE" id="PS50020"/>
    </source>
</evidence>
<dbReference type="SMART" id="SM00015">
    <property type="entry name" value="IQ"/>
    <property type="match status" value="4"/>
</dbReference>
<dbReference type="InterPro" id="IPR000048">
    <property type="entry name" value="IQ_motif_EF-hand-BS"/>
</dbReference>
<accession>A0A9W6WLT0</accession>